<dbReference type="RefSeq" id="WP_146594987.1">
    <property type="nucleotide sequence ID" value="NZ_SJPT01000004.1"/>
</dbReference>
<proteinExistence type="predicted"/>
<accession>A0A5C6CEC0</accession>
<comment type="caution">
    <text evidence="1">The sequence shown here is derived from an EMBL/GenBank/DDBJ whole genome shotgun (WGS) entry which is preliminary data.</text>
</comment>
<name>A0A5C6CEC0_9BACT</name>
<gene>
    <name evidence="1" type="ORF">Pla52o_27790</name>
</gene>
<keyword evidence="2" id="KW-1185">Reference proteome</keyword>
<protein>
    <submittedName>
        <fullName evidence="1">Uncharacterized protein</fullName>
    </submittedName>
</protein>
<sequence>MIKRFNSLGRKRVPRDCVTIEVEDGAPRRFSAHIDFGSHSWDTNGTVVLEATCAGSSLVQRFDCGTVGQLKQPAGLPLNDLHGQNVFFSLKIIDTSQRIGRLLGVADNIRPFTTGKQTVSGRKGILPVEHAPLGQELWKLEFREHDVFLLVNQDVPSLSESIRSDPVFFSLIYPQVMRQVLHHAIADGAEPDEDDDRWPVLWLTFGRKLHPDHEEPPAPTDGDELIDDWVEMVVAEFCKLHELKNKYANSGYASGYGED</sequence>
<dbReference type="AlphaFoldDB" id="A0A5C6CEC0"/>
<dbReference type="Proteomes" id="UP000316304">
    <property type="component" value="Unassembled WGS sequence"/>
</dbReference>
<dbReference type="OrthoDB" id="250695at2"/>
<reference evidence="1 2" key="1">
    <citation type="submission" date="2019-02" db="EMBL/GenBank/DDBJ databases">
        <title>Deep-cultivation of Planctomycetes and their phenomic and genomic characterization uncovers novel biology.</title>
        <authorList>
            <person name="Wiegand S."/>
            <person name="Jogler M."/>
            <person name="Boedeker C."/>
            <person name="Pinto D."/>
            <person name="Vollmers J."/>
            <person name="Rivas-Marin E."/>
            <person name="Kohn T."/>
            <person name="Peeters S.H."/>
            <person name="Heuer A."/>
            <person name="Rast P."/>
            <person name="Oberbeckmann S."/>
            <person name="Bunk B."/>
            <person name="Jeske O."/>
            <person name="Meyerdierks A."/>
            <person name="Storesund J.E."/>
            <person name="Kallscheuer N."/>
            <person name="Luecker S."/>
            <person name="Lage O.M."/>
            <person name="Pohl T."/>
            <person name="Merkel B.J."/>
            <person name="Hornburger P."/>
            <person name="Mueller R.-W."/>
            <person name="Bruemmer F."/>
            <person name="Labrenz M."/>
            <person name="Spormann A.M."/>
            <person name="Op Den Camp H."/>
            <person name="Overmann J."/>
            <person name="Amann R."/>
            <person name="Jetten M.S.M."/>
            <person name="Mascher T."/>
            <person name="Medema M.H."/>
            <person name="Devos D.P."/>
            <person name="Kaster A.-K."/>
            <person name="Ovreas L."/>
            <person name="Rohde M."/>
            <person name="Galperin M.Y."/>
            <person name="Jogler C."/>
        </authorList>
    </citation>
    <scope>NUCLEOTIDE SEQUENCE [LARGE SCALE GENOMIC DNA]</scope>
    <source>
        <strain evidence="1 2">Pla52o</strain>
    </source>
</reference>
<evidence type="ECO:0000313" key="2">
    <source>
        <dbReference type="Proteomes" id="UP000316304"/>
    </source>
</evidence>
<dbReference type="EMBL" id="SJPT01000004">
    <property type="protein sequence ID" value="TWU23243.1"/>
    <property type="molecule type" value="Genomic_DNA"/>
</dbReference>
<organism evidence="1 2">
    <name type="scientific">Novipirellula galeiformis</name>
    <dbReference type="NCBI Taxonomy" id="2528004"/>
    <lineage>
        <taxon>Bacteria</taxon>
        <taxon>Pseudomonadati</taxon>
        <taxon>Planctomycetota</taxon>
        <taxon>Planctomycetia</taxon>
        <taxon>Pirellulales</taxon>
        <taxon>Pirellulaceae</taxon>
        <taxon>Novipirellula</taxon>
    </lineage>
</organism>
<evidence type="ECO:0000313" key="1">
    <source>
        <dbReference type="EMBL" id="TWU23243.1"/>
    </source>
</evidence>